<dbReference type="GO" id="GO:0005634">
    <property type="term" value="C:nucleus"/>
    <property type="evidence" value="ECO:0007669"/>
    <property type="project" value="TreeGrafter"/>
</dbReference>
<dbReference type="GO" id="GO:0032436">
    <property type="term" value="P:positive regulation of proteasomal ubiquitin-dependent protein catabolic process"/>
    <property type="evidence" value="ECO:0007669"/>
    <property type="project" value="TreeGrafter"/>
</dbReference>
<organism evidence="1 2">
    <name type="scientific">Dimorphilus gyrociliatus</name>
    <dbReference type="NCBI Taxonomy" id="2664684"/>
    <lineage>
        <taxon>Eukaryota</taxon>
        <taxon>Metazoa</taxon>
        <taxon>Spiralia</taxon>
        <taxon>Lophotrochozoa</taxon>
        <taxon>Annelida</taxon>
        <taxon>Polychaeta</taxon>
        <taxon>Polychaeta incertae sedis</taxon>
        <taxon>Dinophilidae</taxon>
        <taxon>Dimorphilus</taxon>
    </lineage>
</organism>
<dbReference type="GO" id="GO:0016567">
    <property type="term" value="P:protein ubiquitination"/>
    <property type="evidence" value="ECO:0007669"/>
    <property type="project" value="TreeGrafter"/>
</dbReference>
<evidence type="ECO:0000313" key="2">
    <source>
        <dbReference type="Proteomes" id="UP000549394"/>
    </source>
</evidence>
<accession>A0A7I8VIE3</accession>
<dbReference type="Pfam" id="PF09737">
    <property type="entry name" value="Det1"/>
    <property type="match status" value="1"/>
</dbReference>
<gene>
    <name evidence="1" type="ORF">DGYR_LOCUS4174</name>
</gene>
<comment type="caution">
    <text evidence="1">The sequence shown here is derived from an EMBL/GenBank/DDBJ whole genome shotgun (WGS) entry which is preliminary data.</text>
</comment>
<dbReference type="InterPro" id="IPR019138">
    <property type="entry name" value="De-etiolated_protein_1_Det1"/>
</dbReference>
<dbReference type="GO" id="GO:0031461">
    <property type="term" value="C:cullin-RING ubiquitin ligase complex"/>
    <property type="evidence" value="ECO:0007669"/>
    <property type="project" value="TreeGrafter"/>
</dbReference>
<dbReference type="EMBL" id="CAJFCJ010000006">
    <property type="protein sequence ID" value="CAD5115431.1"/>
    <property type="molecule type" value="Genomic_DNA"/>
</dbReference>
<dbReference type="AlphaFoldDB" id="A0A7I8VIE3"/>
<dbReference type="GO" id="GO:0031625">
    <property type="term" value="F:ubiquitin protein ligase binding"/>
    <property type="evidence" value="ECO:0007669"/>
    <property type="project" value="TreeGrafter"/>
</dbReference>
<dbReference type="PANTHER" id="PTHR13374">
    <property type="entry name" value="DET1 HOMOLOG DE-ETIOLATED-1 HOMOLOG"/>
    <property type="match status" value="1"/>
</dbReference>
<dbReference type="PANTHER" id="PTHR13374:SF3">
    <property type="entry name" value="DET1 HOMOLOG"/>
    <property type="match status" value="1"/>
</dbReference>
<evidence type="ECO:0000313" key="1">
    <source>
        <dbReference type="EMBL" id="CAD5115431.1"/>
    </source>
</evidence>
<dbReference type="OrthoDB" id="18339at2759"/>
<name>A0A7I8VIE3_9ANNE</name>
<keyword evidence="2" id="KW-1185">Reference proteome</keyword>
<protein>
    <submittedName>
        <fullName evidence="1">DgyrCDS4406</fullName>
    </submittedName>
</protein>
<proteinExistence type="predicted"/>
<dbReference type="Proteomes" id="UP000549394">
    <property type="component" value="Unassembled WGS sequence"/>
</dbReference>
<reference evidence="1 2" key="1">
    <citation type="submission" date="2020-08" db="EMBL/GenBank/DDBJ databases">
        <authorList>
            <person name="Hejnol A."/>
        </authorList>
    </citation>
    <scope>NUCLEOTIDE SEQUENCE [LARGE SCALE GENOMIC DNA]</scope>
</reference>
<sequence>MEDFQSDDESENLPFRRRKIPNENLTDRIMKLQYQRHRKHTHLAKTHKLYQCVFPNLTISDVDYPQVYGRKFSPDGRHLVSFSMDLKTLVIYKYNGAASAEHLLTKIKSDVNLINQESYCNYEKLRMVLFSAFFTKKFEITLVKDRGGLNRECSVFSTDSRYVIVCHHCTHSQMYATQCFRENFYQNNETLAPSSRTPVGEYNFEVVDLYTGTKTFSLQFDSERIPIAHQQGIYLYRNKLGIICLQHQKILLYHFENGILTECDQIGVDTPIEHSNLEPFQSPYFGTTRQAIFTFLAERGKMEAENSKDPFENMKMLGTSQCLSKMKLWRFQFLDEDKLFIKFIHEDVVSARVVDNVMRFAVFSVYSISARRILYMFDGASSTLLKAFEENCDDFRNAELNGKEVLYPSSMACCIDSRMNYLRQKASTATDERESNKRYLGQIPMPCQNFSYSPYLDAKLFSYDEQFISNFERPKPVSSAPLNFLSRPSLLKKFQIKTGPEPDQSPANEKKLVAFNFHPFEPFAMSLQRCGVHFVLNFHIRHNSVK</sequence>
<dbReference type="GO" id="GO:1990756">
    <property type="term" value="F:ubiquitin-like ligase-substrate adaptor activity"/>
    <property type="evidence" value="ECO:0007669"/>
    <property type="project" value="TreeGrafter"/>
</dbReference>